<dbReference type="GeneID" id="34233185"/>
<dbReference type="PANTHER" id="PTHR43685">
    <property type="entry name" value="GLYCOSYLTRANSFERASE"/>
    <property type="match status" value="1"/>
</dbReference>
<keyword evidence="4" id="KW-0812">Transmembrane</keyword>
<organism evidence="6 7">
    <name type="scientific">Acidovorax soli</name>
    <dbReference type="NCBI Taxonomy" id="592050"/>
    <lineage>
        <taxon>Bacteria</taxon>
        <taxon>Pseudomonadati</taxon>
        <taxon>Pseudomonadota</taxon>
        <taxon>Betaproteobacteria</taxon>
        <taxon>Burkholderiales</taxon>
        <taxon>Comamonadaceae</taxon>
        <taxon>Acidovorax</taxon>
    </lineage>
</organism>
<dbReference type="GO" id="GO:0016757">
    <property type="term" value="F:glycosyltransferase activity"/>
    <property type="evidence" value="ECO:0007669"/>
    <property type="project" value="UniProtKB-KW"/>
</dbReference>
<dbReference type="SUPFAM" id="SSF53448">
    <property type="entry name" value="Nucleotide-diphospho-sugar transferases"/>
    <property type="match status" value="1"/>
</dbReference>
<comment type="similarity">
    <text evidence="1">Belongs to the glycosyltransferase 2 family.</text>
</comment>
<dbReference type="Pfam" id="PF00535">
    <property type="entry name" value="Glycos_transf_2"/>
    <property type="match status" value="1"/>
</dbReference>
<evidence type="ECO:0000256" key="4">
    <source>
        <dbReference type="SAM" id="Phobius"/>
    </source>
</evidence>
<sequence length="267" mass="30883">MPSPRVSVLMAVNRLDGFLDDAINSILAQSFRDFEFIIVANNCDDNLFEYLHKFIDSRIRLFRISLGGLANALNFGICQAKGIYIARMDADDISLENRLQAQYDFMEKNPSVVLVGCDSVLIDERGELLAQKFKFYGDNASIRKNLPIRNTILHPAIMAKTSLLLQMGGYKYGHMSEDHELFIRISRNKENLFHNLNEILFCYRRHSGQITDISRARKNFCEISGFLFTEFLLTFNFKYIFGMCVVSPLGRRFLNLSRRMKLLFLRC</sequence>
<dbReference type="AlphaFoldDB" id="A0A1H3YSY2"/>
<dbReference type="InterPro" id="IPR050834">
    <property type="entry name" value="Glycosyltransf_2"/>
</dbReference>
<evidence type="ECO:0000259" key="5">
    <source>
        <dbReference type="Pfam" id="PF00535"/>
    </source>
</evidence>
<feature type="domain" description="Glycosyltransferase 2-like" evidence="5">
    <location>
        <begin position="11"/>
        <end position="148"/>
    </location>
</feature>
<reference evidence="7" key="1">
    <citation type="submission" date="2016-10" db="EMBL/GenBank/DDBJ databases">
        <authorList>
            <person name="Varghese N."/>
            <person name="Submissions S."/>
        </authorList>
    </citation>
    <scope>NUCLEOTIDE SEQUENCE [LARGE SCALE GENOMIC DNA]</scope>
    <source>
        <strain evidence="7">DSM 25157</strain>
    </source>
</reference>
<gene>
    <name evidence="6" type="ORF">SAMN05421875_10629</name>
</gene>
<dbReference type="Gene3D" id="3.90.550.10">
    <property type="entry name" value="Spore Coat Polysaccharide Biosynthesis Protein SpsA, Chain A"/>
    <property type="match status" value="1"/>
</dbReference>
<keyword evidence="4" id="KW-0472">Membrane</keyword>
<dbReference type="PANTHER" id="PTHR43685:SF5">
    <property type="entry name" value="GLYCOSYLTRANSFERASE EPSE-RELATED"/>
    <property type="match status" value="1"/>
</dbReference>
<protein>
    <submittedName>
        <fullName evidence="6">Glycosyl transferase family 2</fullName>
    </submittedName>
</protein>
<dbReference type="Proteomes" id="UP000199002">
    <property type="component" value="Unassembled WGS sequence"/>
</dbReference>
<dbReference type="STRING" id="592050.SAMN05421875_10629"/>
<proteinExistence type="inferred from homology"/>
<evidence type="ECO:0000313" key="7">
    <source>
        <dbReference type="Proteomes" id="UP000199002"/>
    </source>
</evidence>
<accession>A0A1H3YSY2</accession>
<keyword evidence="4" id="KW-1133">Transmembrane helix</keyword>
<evidence type="ECO:0000256" key="3">
    <source>
        <dbReference type="ARBA" id="ARBA00022679"/>
    </source>
</evidence>
<keyword evidence="2" id="KW-0328">Glycosyltransferase</keyword>
<evidence type="ECO:0000256" key="1">
    <source>
        <dbReference type="ARBA" id="ARBA00006739"/>
    </source>
</evidence>
<dbReference type="InterPro" id="IPR001173">
    <property type="entry name" value="Glyco_trans_2-like"/>
</dbReference>
<feature type="transmembrane region" description="Helical" evidence="4">
    <location>
        <begin position="225"/>
        <end position="250"/>
    </location>
</feature>
<keyword evidence="3 6" id="KW-0808">Transferase</keyword>
<evidence type="ECO:0000256" key="2">
    <source>
        <dbReference type="ARBA" id="ARBA00022676"/>
    </source>
</evidence>
<evidence type="ECO:0000313" key="6">
    <source>
        <dbReference type="EMBL" id="SEA14281.1"/>
    </source>
</evidence>
<dbReference type="EMBL" id="FNQJ01000006">
    <property type="protein sequence ID" value="SEA14281.1"/>
    <property type="molecule type" value="Genomic_DNA"/>
</dbReference>
<dbReference type="RefSeq" id="WP_092697580.1">
    <property type="nucleotide sequence ID" value="NZ_FNQJ01000006.1"/>
</dbReference>
<keyword evidence="7" id="KW-1185">Reference proteome</keyword>
<name>A0A1H3YSY2_9BURK</name>
<dbReference type="InterPro" id="IPR029044">
    <property type="entry name" value="Nucleotide-diphossugar_trans"/>
</dbReference>